<keyword evidence="7" id="KW-1185">Reference proteome</keyword>
<name>A0ABV5RKH3_9ACTN</name>
<dbReference type="EMBL" id="JBHMCG010000175">
    <property type="protein sequence ID" value="MFB9578357.1"/>
    <property type="molecule type" value="Genomic_DNA"/>
</dbReference>
<organism evidence="6 7">
    <name type="scientific">Streptomyces yanii</name>
    <dbReference type="NCBI Taxonomy" id="78510"/>
    <lineage>
        <taxon>Bacteria</taxon>
        <taxon>Bacillati</taxon>
        <taxon>Actinomycetota</taxon>
        <taxon>Actinomycetes</taxon>
        <taxon>Kitasatosporales</taxon>
        <taxon>Streptomycetaceae</taxon>
        <taxon>Streptomyces</taxon>
    </lineage>
</organism>
<dbReference type="Gene3D" id="2.30.40.10">
    <property type="entry name" value="Urease, subunit C, domain 1"/>
    <property type="match status" value="1"/>
</dbReference>
<dbReference type="NCBIfam" id="NF004801">
    <property type="entry name" value="PRK06151.1"/>
    <property type="match status" value="1"/>
</dbReference>
<evidence type="ECO:0000259" key="4">
    <source>
        <dbReference type="Pfam" id="PF01979"/>
    </source>
</evidence>
<evidence type="ECO:0000256" key="3">
    <source>
        <dbReference type="ARBA" id="ARBA00022833"/>
    </source>
</evidence>
<dbReference type="InterPro" id="IPR011059">
    <property type="entry name" value="Metal-dep_hydrolase_composite"/>
</dbReference>
<evidence type="ECO:0000313" key="6">
    <source>
        <dbReference type="EMBL" id="MFB9578357.1"/>
    </source>
</evidence>
<dbReference type="Pfam" id="PF01979">
    <property type="entry name" value="Amidohydro_1"/>
    <property type="match status" value="1"/>
</dbReference>
<dbReference type="InterPro" id="IPR032466">
    <property type="entry name" value="Metal_Hydrolase"/>
</dbReference>
<dbReference type="Proteomes" id="UP001589710">
    <property type="component" value="Unassembled WGS sequence"/>
</dbReference>
<dbReference type="InterPro" id="IPR050287">
    <property type="entry name" value="MTA/SAH_deaminase"/>
</dbReference>
<dbReference type="PANTHER" id="PTHR43794:SF11">
    <property type="entry name" value="AMIDOHYDROLASE-RELATED DOMAIN-CONTAINING PROTEIN"/>
    <property type="match status" value="1"/>
</dbReference>
<keyword evidence="1" id="KW-0479">Metal-binding</keyword>
<accession>A0ABV5RKH3</accession>
<feature type="domain" description="Aminodeoxyfutalosine deaminase/Imidazolonepropionase-like composite" evidence="5">
    <location>
        <begin position="24"/>
        <end position="42"/>
    </location>
</feature>
<comment type="caution">
    <text evidence="6">The sequence shown here is derived from an EMBL/GenBank/DDBJ whole genome shotgun (WGS) entry which is preliminary data.</text>
</comment>
<protein>
    <submittedName>
        <fullName evidence="6">Chlorohydrolase family protein</fullName>
    </submittedName>
</protein>
<dbReference type="SUPFAM" id="SSF51556">
    <property type="entry name" value="Metallo-dependent hydrolases"/>
    <property type="match status" value="1"/>
</dbReference>
<proteinExistence type="predicted"/>
<keyword evidence="2" id="KW-0378">Hydrolase</keyword>
<evidence type="ECO:0000313" key="7">
    <source>
        <dbReference type="Proteomes" id="UP001589710"/>
    </source>
</evidence>
<dbReference type="InterPro" id="IPR054418">
    <property type="entry name" value="MQNX/HUTI_composite_N"/>
</dbReference>
<dbReference type="Gene3D" id="3.20.20.140">
    <property type="entry name" value="Metal-dependent hydrolases"/>
    <property type="match status" value="1"/>
</dbReference>
<evidence type="ECO:0000259" key="5">
    <source>
        <dbReference type="Pfam" id="PF22039"/>
    </source>
</evidence>
<keyword evidence="3" id="KW-0862">Zinc</keyword>
<dbReference type="PANTHER" id="PTHR43794">
    <property type="entry name" value="AMINOHYDROLASE SSNA-RELATED"/>
    <property type="match status" value="1"/>
</dbReference>
<sequence>MKTLVTASWVIAHDGRSHVEIPDGAVLIDGDTIVDVGERAELDRHQADERIDLGDAVVTPGLIDLDALTDIDHLILDSWASPELAAGFTWSTEYFAAPRAVFDAAQRRTVREYALAQLALHGITSYMPIASEVHSDWAETYEDFVAMAEVSTRLGLRAFLGPSFRSGVNVIGADGKRTVRFDEEAGRRGLADALRFLDHTAQLADPLVTGVLLPCRIETLTPDLLRDVARAADQRGALVRLHALQGMSEREYIHHTYGRTPLQLIADSGLLSDRLIVPHGVVLDVHPEVLGSDTGDVAVLADAGVSIVHCPLTNARYAHNLHTFAGYRAQGVNLCLGTDSFPPDLIRGIDVGTQVAKLQAGDLGQGHLTGYFDALWTGGATALHRRDLGRLAAGATADLAAFALDDFRMGVTEDPLRTLVLNGTARDAVLTMVAGKVVMRNGSIPGVDLTALRRAGQQLFDAMRAAYPERDCRRRPVDELFPPVFPVSSQRVVGGASGAL</sequence>
<reference evidence="6 7" key="1">
    <citation type="submission" date="2024-09" db="EMBL/GenBank/DDBJ databases">
        <authorList>
            <person name="Sun Q."/>
            <person name="Mori K."/>
        </authorList>
    </citation>
    <scope>NUCLEOTIDE SEQUENCE [LARGE SCALE GENOMIC DNA]</scope>
    <source>
        <strain evidence="6 7">JCM 3331</strain>
    </source>
</reference>
<feature type="domain" description="Amidohydrolase-related" evidence="4">
    <location>
        <begin position="77"/>
        <end position="438"/>
    </location>
</feature>
<dbReference type="RefSeq" id="WP_345516269.1">
    <property type="nucleotide sequence ID" value="NZ_BAAAXD010000036.1"/>
</dbReference>
<dbReference type="Pfam" id="PF22039">
    <property type="entry name" value="HUTI_composite_bact"/>
    <property type="match status" value="1"/>
</dbReference>
<dbReference type="SUPFAM" id="SSF51338">
    <property type="entry name" value="Composite domain of metallo-dependent hydrolases"/>
    <property type="match status" value="1"/>
</dbReference>
<evidence type="ECO:0000256" key="2">
    <source>
        <dbReference type="ARBA" id="ARBA00022801"/>
    </source>
</evidence>
<gene>
    <name evidence="6" type="ORF">ACFFTL_40360</name>
</gene>
<dbReference type="InterPro" id="IPR006680">
    <property type="entry name" value="Amidohydro-rel"/>
</dbReference>
<evidence type="ECO:0000256" key="1">
    <source>
        <dbReference type="ARBA" id="ARBA00022723"/>
    </source>
</evidence>